<evidence type="ECO:0000313" key="3">
    <source>
        <dbReference type="EMBL" id="EFJ49312.1"/>
    </source>
</evidence>
<organism evidence="4">
    <name type="scientific">Volvox carteri f. nagariensis</name>
    <dbReference type="NCBI Taxonomy" id="3068"/>
    <lineage>
        <taxon>Eukaryota</taxon>
        <taxon>Viridiplantae</taxon>
        <taxon>Chlorophyta</taxon>
        <taxon>core chlorophytes</taxon>
        <taxon>Chlorophyceae</taxon>
        <taxon>CS clade</taxon>
        <taxon>Chlamydomonadales</taxon>
        <taxon>Volvocaceae</taxon>
        <taxon>Volvox</taxon>
    </lineage>
</organism>
<evidence type="ECO:0000256" key="1">
    <source>
        <dbReference type="SAM" id="MobiDB-lite"/>
    </source>
</evidence>
<evidence type="ECO:0000256" key="2">
    <source>
        <dbReference type="SAM" id="SignalP"/>
    </source>
</evidence>
<dbReference type="EMBL" id="GL378336">
    <property type="protein sequence ID" value="EFJ49312.1"/>
    <property type="molecule type" value="Genomic_DNA"/>
</dbReference>
<dbReference type="Proteomes" id="UP000001058">
    <property type="component" value="Unassembled WGS sequence"/>
</dbReference>
<keyword evidence="2" id="KW-0732">Signal</keyword>
<dbReference type="AlphaFoldDB" id="D8TTI5"/>
<proteinExistence type="predicted"/>
<dbReference type="InParanoid" id="D8TTI5"/>
<evidence type="ECO:0000313" key="4">
    <source>
        <dbReference type="Proteomes" id="UP000001058"/>
    </source>
</evidence>
<protein>
    <recommendedName>
        <fullName evidence="5">C-type lectin domain-containing protein</fullName>
    </recommendedName>
</protein>
<feature type="chain" id="PRO_5003123853" description="C-type lectin domain-containing protein" evidence="2">
    <location>
        <begin position="37"/>
        <end position="243"/>
    </location>
</feature>
<evidence type="ECO:0008006" key="5">
    <source>
        <dbReference type="Google" id="ProtNLM"/>
    </source>
</evidence>
<feature type="compositionally biased region" description="Pro residues" evidence="1">
    <location>
        <begin position="50"/>
        <end position="124"/>
    </location>
</feature>
<dbReference type="PRINTS" id="PR01217">
    <property type="entry name" value="PRICHEXTENSN"/>
</dbReference>
<dbReference type="PANTHER" id="PTHR24216:SF65">
    <property type="entry name" value="PAXILLIN-LIKE PROTEIN 1"/>
    <property type="match status" value="1"/>
</dbReference>
<keyword evidence="4" id="KW-1185">Reference proteome</keyword>
<accession>D8TTI5</accession>
<dbReference type="KEGG" id="vcn:VOLCADRAFT_90114"/>
<name>D8TTI5_VOLCA</name>
<dbReference type="RefSeq" id="XP_002949760.1">
    <property type="nucleotide sequence ID" value="XM_002949714.1"/>
</dbReference>
<sequence length="243" mass="25822">MTRLAASSSPHRAMTSRLVLLAVVAVLCLMAPQASAQVGTTRDGHDKPKPPSPKPPSPKPPSPKPPSPKPPSPKPPSPKPPSPKPPSPKPPSPKPPSPKPPSPKPPSPKPPSPKPPSPKPPSQPLAPQKAKVIEKVKVKGKAKGKKFLKSKKLEYIISGSKVGYKEADEFCKSEGYILVSLANEGISETAYSICYLDGKSCWLWDEKPGSCPYLDASGDGDTYVDDCKAKNYALCFGFKKGIP</sequence>
<reference evidence="3 4" key="1">
    <citation type="journal article" date="2010" name="Science">
        <title>Genomic analysis of organismal complexity in the multicellular green alga Volvox carteri.</title>
        <authorList>
            <person name="Prochnik S.E."/>
            <person name="Umen J."/>
            <person name="Nedelcu A.M."/>
            <person name="Hallmann A."/>
            <person name="Miller S.M."/>
            <person name="Nishii I."/>
            <person name="Ferris P."/>
            <person name="Kuo A."/>
            <person name="Mitros T."/>
            <person name="Fritz-Laylin L.K."/>
            <person name="Hellsten U."/>
            <person name="Chapman J."/>
            <person name="Simakov O."/>
            <person name="Rensing S.A."/>
            <person name="Terry A."/>
            <person name="Pangilinan J."/>
            <person name="Kapitonov V."/>
            <person name="Jurka J."/>
            <person name="Salamov A."/>
            <person name="Shapiro H."/>
            <person name="Schmutz J."/>
            <person name="Grimwood J."/>
            <person name="Lindquist E."/>
            <person name="Lucas S."/>
            <person name="Grigoriev I.V."/>
            <person name="Schmitt R."/>
            <person name="Kirk D."/>
            <person name="Rokhsar D.S."/>
        </authorList>
    </citation>
    <scope>NUCLEOTIDE SEQUENCE [LARGE SCALE GENOMIC DNA]</scope>
    <source>
        <strain evidence="4">f. Nagariensis / Eve</strain>
    </source>
</reference>
<dbReference type="InterPro" id="IPR016187">
    <property type="entry name" value="CTDL_fold"/>
</dbReference>
<dbReference type="GeneID" id="9618825"/>
<dbReference type="PANTHER" id="PTHR24216">
    <property type="entry name" value="PAXILLIN-RELATED"/>
    <property type="match status" value="1"/>
</dbReference>
<feature type="signal peptide" evidence="2">
    <location>
        <begin position="1"/>
        <end position="36"/>
    </location>
</feature>
<dbReference type="SUPFAM" id="SSF56436">
    <property type="entry name" value="C-type lectin-like"/>
    <property type="match status" value="1"/>
</dbReference>
<feature type="region of interest" description="Disordered" evidence="1">
    <location>
        <begin position="35"/>
        <end position="130"/>
    </location>
</feature>
<gene>
    <name evidence="3" type="ORF">VOLCADRAFT_90114</name>
</gene>